<dbReference type="InterPro" id="IPR052337">
    <property type="entry name" value="SAT4-like"/>
</dbReference>
<feature type="region of interest" description="Disordered" evidence="6">
    <location>
        <begin position="288"/>
        <end position="324"/>
    </location>
</feature>
<comment type="similarity">
    <text evidence="5">Belongs to the SAT4 family.</text>
</comment>
<sequence>MDAMDKPDRRGELIGVSVLLTTFSAVFVLARCYARLFSTRTFGWDDGCIFLSLAACVAGEGLTIACATHGLGLTISRVNITHDLPLILKYTQFAILCNAMAMMLMKLGIGLTLIRLHLSKAFNMVVIACIVLTILVNGVAVPGVFASCTPLAKEWHKNLPGKCWPKRVNLAFSYTQTVGNIVTDLLFTLGPLFYLSKVKVSKYNKWALRSVFLIGLLATACAIAKATELPKNEKTKDPTLDTVNLTIWVKAELAAGLFAASLPPLKATFERILTQVFGIRTGLTTPSATRTKGHSYGNSHTFRSGRRVPPGSAMGTGFEDDLPHGSAMYAMDDMKRRGDSEEHIMEEDQKHILHPGSVKTGSGSDNVDENGEWITKTVEFTVAESRSIKDDRV</sequence>
<protein>
    <recommendedName>
        <fullName evidence="8">Rhodopsin domain-containing protein</fullName>
    </recommendedName>
</protein>
<evidence type="ECO:0000259" key="8">
    <source>
        <dbReference type="Pfam" id="PF20684"/>
    </source>
</evidence>
<feature type="transmembrane region" description="Helical" evidence="7">
    <location>
        <begin position="93"/>
        <end position="114"/>
    </location>
</feature>
<evidence type="ECO:0000256" key="7">
    <source>
        <dbReference type="SAM" id="Phobius"/>
    </source>
</evidence>
<evidence type="ECO:0000256" key="1">
    <source>
        <dbReference type="ARBA" id="ARBA00004141"/>
    </source>
</evidence>
<dbReference type="AlphaFoldDB" id="A0AAN6IXL0"/>
<evidence type="ECO:0000256" key="2">
    <source>
        <dbReference type="ARBA" id="ARBA00022692"/>
    </source>
</evidence>
<dbReference type="PANTHER" id="PTHR33048:SF47">
    <property type="entry name" value="INTEGRAL MEMBRANE PROTEIN-RELATED"/>
    <property type="match status" value="1"/>
</dbReference>
<evidence type="ECO:0000256" key="5">
    <source>
        <dbReference type="ARBA" id="ARBA00038359"/>
    </source>
</evidence>
<keyword evidence="3 7" id="KW-1133">Transmembrane helix</keyword>
<evidence type="ECO:0000256" key="4">
    <source>
        <dbReference type="ARBA" id="ARBA00023136"/>
    </source>
</evidence>
<dbReference type="InterPro" id="IPR049326">
    <property type="entry name" value="Rhodopsin_dom_fungi"/>
</dbReference>
<dbReference type="EMBL" id="JAJGCB010000002">
    <property type="protein sequence ID" value="KAJ8995070.1"/>
    <property type="molecule type" value="Genomic_DNA"/>
</dbReference>
<feature type="transmembrane region" description="Helical" evidence="7">
    <location>
        <begin position="121"/>
        <end position="145"/>
    </location>
</feature>
<evidence type="ECO:0000313" key="10">
    <source>
        <dbReference type="Proteomes" id="UP001161757"/>
    </source>
</evidence>
<feature type="transmembrane region" description="Helical" evidence="7">
    <location>
        <begin position="48"/>
        <end position="73"/>
    </location>
</feature>
<keyword evidence="4 7" id="KW-0472">Membrane</keyword>
<proteinExistence type="inferred from homology"/>
<dbReference type="Pfam" id="PF20684">
    <property type="entry name" value="Fung_rhodopsin"/>
    <property type="match status" value="1"/>
</dbReference>
<name>A0AAN6IXL0_EXODE</name>
<accession>A0AAN6IXL0</accession>
<dbReference type="PANTHER" id="PTHR33048">
    <property type="entry name" value="PTH11-LIKE INTEGRAL MEMBRANE PROTEIN (AFU_ORTHOLOGUE AFUA_5G11245)"/>
    <property type="match status" value="1"/>
</dbReference>
<evidence type="ECO:0000313" key="9">
    <source>
        <dbReference type="EMBL" id="KAJ8995070.1"/>
    </source>
</evidence>
<evidence type="ECO:0000256" key="6">
    <source>
        <dbReference type="SAM" id="MobiDB-lite"/>
    </source>
</evidence>
<organism evidence="9 10">
    <name type="scientific">Exophiala dermatitidis</name>
    <name type="common">Black yeast-like fungus</name>
    <name type="synonym">Wangiella dermatitidis</name>
    <dbReference type="NCBI Taxonomy" id="5970"/>
    <lineage>
        <taxon>Eukaryota</taxon>
        <taxon>Fungi</taxon>
        <taxon>Dikarya</taxon>
        <taxon>Ascomycota</taxon>
        <taxon>Pezizomycotina</taxon>
        <taxon>Eurotiomycetes</taxon>
        <taxon>Chaetothyriomycetidae</taxon>
        <taxon>Chaetothyriales</taxon>
        <taxon>Herpotrichiellaceae</taxon>
        <taxon>Exophiala</taxon>
    </lineage>
</organism>
<comment type="caution">
    <text evidence="9">The sequence shown here is derived from an EMBL/GenBank/DDBJ whole genome shotgun (WGS) entry which is preliminary data.</text>
</comment>
<comment type="subcellular location">
    <subcellularLocation>
        <location evidence="1">Membrane</location>
        <topology evidence="1">Multi-pass membrane protein</topology>
    </subcellularLocation>
</comment>
<dbReference type="Proteomes" id="UP001161757">
    <property type="component" value="Unassembled WGS sequence"/>
</dbReference>
<gene>
    <name evidence="9" type="ORF">HRR80_001764</name>
</gene>
<keyword evidence="2 7" id="KW-0812">Transmembrane</keyword>
<feature type="transmembrane region" description="Helical" evidence="7">
    <location>
        <begin position="13"/>
        <end position="36"/>
    </location>
</feature>
<dbReference type="GO" id="GO:0016020">
    <property type="term" value="C:membrane"/>
    <property type="evidence" value="ECO:0007669"/>
    <property type="project" value="UniProtKB-SubCell"/>
</dbReference>
<feature type="transmembrane region" description="Helical" evidence="7">
    <location>
        <begin position="206"/>
        <end position="227"/>
    </location>
</feature>
<feature type="transmembrane region" description="Helical" evidence="7">
    <location>
        <begin position="174"/>
        <end position="194"/>
    </location>
</feature>
<evidence type="ECO:0000256" key="3">
    <source>
        <dbReference type="ARBA" id="ARBA00022989"/>
    </source>
</evidence>
<feature type="domain" description="Rhodopsin" evidence="8">
    <location>
        <begin position="30"/>
        <end position="270"/>
    </location>
</feature>
<reference evidence="9" key="1">
    <citation type="submission" date="2023-01" db="EMBL/GenBank/DDBJ databases">
        <title>Exophiala dermititidis isolated from Cystic Fibrosis Patient.</title>
        <authorList>
            <person name="Kurbessoian T."/>
            <person name="Crocker A."/>
            <person name="Murante D."/>
            <person name="Hogan D.A."/>
            <person name="Stajich J.E."/>
        </authorList>
    </citation>
    <scope>NUCLEOTIDE SEQUENCE</scope>
    <source>
        <strain evidence="9">Ex8</strain>
    </source>
</reference>
<feature type="compositionally biased region" description="Polar residues" evidence="6">
    <location>
        <begin position="288"/>
        <end position="302"/>
    </location>
</feature>